<keyword evidence="3" id="KW-0167">Capsid protein</keyword>
<sequence>MVRLILGLAACAATAMADVTFNVVGLREKDSDEFGVLINGRLTKLTTSKTAYPLWSAKVTSAEAPLKYTFVRLEASGKVKKEKEARQLPEGASHTPNDFFDRPNTLHALPPFPQVYKNKLQQNSPFFREGYIGNIFVEGDPANINFINTGGGDFYPKPIKVKIQYIGANENVRINDVIFNLSGKSAREYAKLAYQFKFPKKNRLLGLSTLKLRNEETDATLMREKLYVDMLNSLGVPAQQAAYVRLFFNGKPIGLFVGMDEMKKHWIKKVLHPRSKKAKLGALWKMNSCCGHEGNLQWLGPTSKSYVIGDIYKNVLLGANPKDDPMRDLIKFMADLKNYNPKKVKDPIAYWEERLDLEVFLKSMAMEYLTGSWDSYWLSGSNYQFYNNPVTGKWTWLPTDFDDTFGTSFEGKIESYKNIPKINENGFESPLAQKLIIETPEMNKRFEEILKDTVNYIFKIDAVTPRLEAYKKMIEQDVAWDRSLPRVALKGKNKKFTIQDLSKGMDKGVQMDWGLRNWIEKRSAQVQNDLGFKAVSGDPTKIEHHVVTELGSPYGLVAQQGVKGTSGDKSSTISKSGVSKSSNSGASESSSSGSVAEKVDVSAATSAKSDKSENSAMVLKGNWAALSAMLAMVVLVL</sequence>
<keyword evidence="3" id="KW-0946">Virion</keyword>
<name>A0A9P3HDV8_9FUNG</name>
<dbReference type="EMBL" id="BQFW01000009">
    <property type="protein sequence ID" value="GJJ74735.1"/>
    <property type="molecule type" value="Genomic_DNA"/>
</dbReference>
<evidence type="ECO:0000313" key="4">
    <source>
        <dbReference type="Proteomes" id="UP000827284"/>
    </source>
</evidence>
<feature type="signal peptide" evidence="2">
    <location>
        <begin position="1"/>
        <end position="17"/>
    </location>
</feature>
<evidence type="ECO:0000256" key="2">
    <source>
        <dbReference type="SAM" id="SignalP"/>
    </source>
</evidence>
<protein>
    <submittedName>
        <fullName evidence="3">Spore coat protein H</fullName>
    </submittedName>
</protein>
<feature type="region of interest" description="Disordered" evidence="1">
    <location>
        <begin position="561"/>
        <end position="612"/>
    </location>
</feature>
<gene>
    <name evidence="3" type="ORF">EMPS_07093</name>
</gene>
<dbReference type="PANTHER" id="PTHR40050">
    <property type="entry name" value="INNER SPORE COAT PROTEIN H"/>
    <property type="match status" value="1"/>
</dbReference>
<organism evidence="3 4">
    <name type="scientific">Entomortierella parvispora</name>
    <dbReference type="NCBI Taxonomy" id="205924"/>
    <lineage>
        <taxon>Eukaryota</taxon>
        <taxon>Fungi</taxon>
        <taxon>Fungi incertae sedis</taxon>
        <taxon>Mucoromycota</taxon>
        <taxon>Mortierellomycotina</taxon>
        <taxon>Mortierellomycetes</taxon>
        <taxon>Mortierellales</taxon>
        <taxon>Mortierellaceae</taxon>
        <taxon>Entomortierella</taxon>
    </lineage>
</organism>
<evidence type="ECO:0000313" key="3">
    <source>
        <dbReference type="EMBL" id="GJJ74735.1"/>
    </source>
</evidence>
<dbReference type="InterPro" id="IPR014867">
    <property type="entry name" value="Spore_coat_CotH_CotH2/3/7"/>
</dbReference>
<keyword evidence="2" id="KW-0732">Signal</keyword>
<reference evidence="3" key="2">
    <citation type="journal article" date="2022" name="Microbiol. Resour. Announc.">
        <title>Whole-Genome Sequence of Entomortierella parvispora E1425, a Mucoromycotan Fungus Associated with Burkholderiaceae-Related Endosymbiotic Bacteria.</title>
        <authorList>
            <person name="Herlambang A."/>
            <person name="Guo Y."/>
            <person name="Takashima Y."/>
            <person name="Narisawa K."/>
            <person name="Ohta H."/>
            <person name="Nishizawa T."/>
        </authorList>
    </citation>
    <scope>NUCLEOTIDE SEQUENCE</scope>
    <source>
        <strain evidence="3">E1425</strain>
    </source>
</reference>
<keyword evidence="4" id="KW-1185">Reference proteome</keyword>
<reference evidence="3" key="1">
    <citation type="submission" date="2021-11" db="EMBL/GenBank/DDBJ databases">
        <authorList>
            <person name="Herlambang A."/>
            <person name="Guo Y."/>
            <person name="Takashima Y."/>
            <person name="Nishizawa T."/>
        </authorList>
    </citation>
    <scope>NUCLEOTIDE SEQUENCE</scope>
    <source>
        <strain evidence="3">E1425</strain>
    </source>
</reference>
<accession>A0A9P3HDV8</accession>
<evidence type="ECO:0000256" key="1">
    <source>
        <dbReference type="SAM" id="MobiDB-lite"/>
    </source>
</evidence>
<feature type="chain" id="PRO_5040423524" evidence="2">
    <location>
        <begin position="18"/>
        <end position="637"/>
    </location>
</feature>
<dbReference type="Pfam" id="PF08757">
    <property type="entry name" value="CotH"/>
    <property type="match status" value="1"/>
</dbReference>
<dbReference type="PANTHER" id="PTHR40050:SF1">
    <property type="entry name" value="INNER SPORE COAT PROTEIN H"/>
    <property type="match status" value="1"/>
</dbReference>
<dbReference type="Proteomes" id="UP000827284">
    <property type="component" value="Unassembled WGS sequence"/>
</dbReference>
<comment type="caution">
    <text evidence="3">The sequence shown here is derived from an EMBL/GenBank/DDBJ whole genome shotgun (WGS) entry which is preliminary data.</text>
</comment>
<feature type="compositionally biased region" description="Low complexity" evidence="1">
    <location>
        <begin position="569"/>
        <end position="594"/>
    </location>
</feature>
<proteinExistence type="predicted"/>
<dbReference type="AlphaFoldDB" id="A0A9P3HDV8"/>
<dbReference type="OrthoDB" id="10267127at2759"/>